<comment type="caution">
    <text evidence="2">The sequence shown here is derived from an EMBL/GenBank/DDBJ whole genome shotgun (WGS) entry which is preliminary data.</text>
</comment>
<accession>A0A1C7M5B3</accession>
<proteinExistence type="predicted"/>
<dbReference type="Proteomes" id="UP000092993">
    <property type="component" value="Unassembled WGS sequence"/>
</dbReference>
<reference evidence="2 3" key="1">
    <citation type="submission" date="2016-03" db="EMBL/GenBank/DDBJ databases">
        <title>Whole genome sequencing of Grifola frondosa 9006-11.</title>
        <authorList>
            <person name="Min B."/>
            <person name="Park H."/>
            <person name="Kim J.-G."/>
            <person name="Cho H."/>
            <person name="Oh Y.-L."/>
            <person name="Kong W.-S."/>
            <person name="Choi I.-G."/>
        </authorList>
    </citation>
    <scope>NUCLEOTIDE SEQUENCE [LARGE SCALE GENOMIC DNA]</scope>
    <source>
        <strain evidence="2 3">9006-11</strain>
    </source>
</reference>
<dbReference type="EMBL" id="LUGG01000009">
    <property type="protein sequence ID" value="OBZ72135.1"/>
    <property type="molecule type" value="Genomic_DNA"/>
</dbReference>
<organism evidence="2 3">
    <name type="scientific">Grifola frondosa</name>
    <name type="common">Maitake</name>
    <name type="synonym">Polyporus frondosus</name>
    <dbReference type="NCBI Taxonomy" id="5627"/>
    <lineage>
        <taxon>Eukaryota</taxon>
        <taxon>Fungi</taxon>
        <taxon>Dikarya</taxon>
        <taxon>Basidiomycota</taxon>
        <taxon>Agaricomycotina</taxon>
        <taxon>Agaricomycetes</taxon>
        <taxon>Polyporales</taxon>
        <taxon>Grifolaceae</taxon>
        <taxon>Grifola</taxon>
    </lineage>
</organism>
<dbReference type="OrthoDB" id="529205at2759"/>
<feature type="region of interest" description="Disordered" evidence="1">
    <location>
        <begin position="34"/>
        <end position="59"/>
    </location>
</feature>
<name>A0A1C7M5B3_GRIFR</name>
<feature type="region of interest" description="Disordered" evidence="1">
    <location>
        <begin position="88"/>
        <end position="113"/>
    </location>
</feature>
<evidence type="ECO:0000313" key="2">
    <source>
        <dbReference type="EMBL" id="OBZ72135.1"/>
    </source>
</evidence>
<feature type="region of interest" description="Disordered" evidence="1">
    <location>
        <begin position="131"/>
        <end position="158"/>
    </location>
</feature>
<keyword evidence="3" id="KW-1185">Reference proteome</keyword>
<gene>
    <name evidence="2" type="ORF">A0H81_07656</name>
</gene>
<dbReference type="OMA" id="FYSSTMH"/>
<sequence length="158" mass="17055">MLDMTTIIPSTTRSALKRVALARAPAAAFSPRFYSSTMHDNDPTQNPAQNLPPIEDAPGWNQYLASASEANVKADRANVSLADLQASTVKHVKERHHSEASNEPGVDTEHMDNGNTIESQEAVYERDEISGPLAGAGSTSGGEFTETFESEVIKKKVK</sequence>
<dbReference type="STRING" id="5627.A0A1C7M5B3"/>
<dbReference type="AlphaFoldDB" id="A0A1C7M5B3"/>
<evidence type="ECO:0000313" key="3">
    <source>
        <dbReference type="Proteomes" id="UP000092993"/>
    </source>
</evidence>
<evidence type="ECO:0000256" key="1">
    <source>
        <dbReference type="SAM" id="MobiDB-lite"/>
    </source>
</evidence>
<feature type="compositionally biased region" description="Polar residues" evidence="1">
    <location>
        <begin position="34"/>
        <end position="49"/>
    </location>
</feature>
<protein>
    <submittedName>
        <fullName evidence="2">Uncharacterized protein</fullName>
    </submittedName>
</protein>